<dbReference type="Proteomes" id="UP000307790">
    <property type="component" value="Unassembled WGS sequence"/>
</dbReference>
<proteinExistence type="predicted"/>
<dbReference type="Pfam" id="PF12804">
    <property type="entry name" value="NTP_transf_3"/>
    <property type="match status" value="1"/>
</dbReference>
<gene>
    <name evidence="4" type="ORF">FE810_15280</name>
</gene>
<dbReference type="Gene3D" id="3.90.550.10">
    <property type="entry name" value="Spore Coat Polysaccharide Biosynthesis Protein SpsA, Chain A"/>
    <property type="match status" value="1"/>
</dbReference>
<comment type="caution">
    <text evidence="4">The sequence shown here is derived from an EMBL/GenBank/DDBJ whole genome shotgun (WGS) entry which is preliminary data.</text>
</comment>
<sequence length="230" mass="24895">MVKVSSKGDICQSPSSGVVAVILAAGFSKRFGADKRLHPIETPSTENKTENNTQNSTKNTDCKPLLQTTLESIVPHFNKVLLVHRYLDDNISALLEDYPVIKIAAPEHPIGLGVSLATAAKHLLNETSQSKHIMVFLADMPNIKSHTICTLLAEIENNAQAAIRPQYLGQAGHPVCIPASLLESLSELNQDEGAAKLIKQSGTRLRLVDVDDAGVLFDIDTPEQGKSRQT</sequence>
<keyword evidence="4" id="KW-0808">Transferase</keyword>
<evidence type="ECO:0000313" key="4">
    <source>
        <dbReference type="EMBL" id="TLU61189.1"/>
    </source>
</evidence>
<keyword evidence="1" id="KW-0460">Magnesium</keyword>
<dbReference type="RefSeq" id="WP_138321237.1">
    <property type="nucleotide sequence ID" value="NZ_VCBC01000018.1"/>
</dbReference>
<feature type="domain" description="MobA-like NTP transferase" evidence="3">
    <location>
        <begin position="20"/>
        <end position="201"/>
    </location>
</feature>
<dbReference type="GO" id="GO:0016779">
    <property type="term" value="F:nucleotidyltransferase activity"/>
    <property type="evidence" value="ECO:0007669"/>
    <property type="project" value="UniProtKB-ARBA"/>
</dbReference>
<evidence type="ECO:0000259" key="3">
    <source>
        <dbReference type="Pfam" id="PF12804"/>
    </source>
</evidence>
<dbReference type="PANTHER" id="PTHR43777:SF1">
    <property type="entry name" value="MOLYBDENUM COFACTOR CYTIDYLYLTRANSFERASE"/>
    <property type="match status" value="1"/>
</dbReference>
<evidence type="ECO:0000313" key="5">
    <source>
        <dbReference type="Proteomes" id="UP000307790"/>
    </source>
</evidence>
<feature type="compositionally biased region" description="Polar residues" evidence="2">
    <location>
        <begin position="42"/>
        <end position="59"/>
    </location>
</feature>
<evidence type="ECO:0000256" key="2">
    <source>
        <dbReference type="SAM" id="MobiDB-lite"/>
    </source>
</evidence>
<dbReference type="CDD" id="cd04182">
    <property type="entry name" value="GT_2_like_f"/>
    <property type="match status" value="1"/>
</dbReference>
<dbReference type="OrthoDB" id="5298023at2"/>
<name>A0A5R9IMH3_9GAMM</name>
<evidence type="ECO:0000256" key="1">
    <source>
        <dbReference type="ARBA" id="ARBA00022842"/>
    </source>
</evidence>
<dbReference type="InterPro" id="IPR029044">
    <property type="entry name" value="Nucleotide-diphossugar_trans"/>
</dbReference>
<dbReference type="AlphaFoldDB" id="A0A5R9IMH3"/>
<feature type="region of interest" description="Disordered" evidence="2">
    <location>
        <begin position="36"/>
        <end position="61"/>
    </location>
</feature>
<keyword evidence="5" id="KW-1185">Reference proteome</keyword>
<dbReference type="InterPro" id="IPR025877">
    <property type="entry name" value="MobA-like_NTP_Trfase"/>
</dbReference>
<reference evidence="4 5" key="1">
    <citation type="submission" date="2019-05" db="EMBL/GenBank/DDBJ databases">
        <title>Genome sequences of Thalassotalea litorea 1K03283.</title>
        <authorList>
            <person name="Zhang D."/>
        </authorList>
    </citation>
    <scope>NUCLEOTIDE SEQUENCE [LARGE SCALE GENOMIC DNA]</scope>
    <source>
        <strain evidence="4 5">MCCC 1K03283</strain>
    </source>
</reference>
<dbReference type="SUPFAM" id="SSF53448">
    <property type="entry name" value="Nucleotide-diphospho-sugar transferases"/>
    <property type="match status" value="1"/>
</dbReference>
<dbReference type="EMBL" id="VCBC01000018">
    <property type="protein sequence ID" value="TLU61189.1"/>
    <property type="molecule type" value="Genomic_DNA"/>
</dbReference>
<protein>
    <submittedName>
        <fullName evidence="4">Nucleotidyltransferase family protein</fullName>
    </submittedName>
</protein>
<organism evidence="4 5">
    <name type="scientific">Thalassotalea litorea</name>
    <dbReference type="NCBI Taxonomy" id="2020715"/>
    <lineage>
        <taxon>Bacteria</taxon>
        <taxon>Pseudomonadati</taxon>
        <taxon>Pseudomonadota</taxon>
        <taxon>Gammaproteobacteria</taxon>
        <taxon>Alteromonadales</taxon>
        <taxon>Colwelliaceae</taxon>
        <taxon>Thalassotalea</taxon>
    </lineage>
</organism>
<dbReference type="PANTHER" id="PTHR43777">
    <property type="entry name" value="MOLYBDENUM COFACTOR CYTIDYLYLTRANSFERASE"/>
    <property type="match status" value="1"/>
</dbReference>
<accession>A0A5R9IMH3</accession>